<gene>
    <name evidence="1" type="ORF">F444_18836</name>
</gene>
<evidence type="ECO:0000313" key="2">
    <source>
        <dbReference type="Proteomes" id="UP000028582"/>
    </source>
</evidence>
<reference evidence="1 2" key="1">
    <citation type="submission" date="2013-11" db="EMBL/GenBank/DDBJ databases">
        <title>The Genome Sequence of Phytophthora parasitica P1976.</title>
        <authorList>
            <consortium name="The Broad Institute Genomics Platform"/>
            <person name="Russ C."/>
            <person name="Tyler B."/>
            <person name="Panabieres F."/>
            <person name="Shan W."/>
            <person name="Tripathy S."/>
            <person name="Grunwald N."/>
            <person name="Machado M."/>
            <person name="Johnson C.S."/>
            <person name="Walker B."/>
            <person name="Young S."/>
            <person name="Zeng Q."/>
            <person name="Gargeya S."/>
            <person name="Fitzgerald M."/>
            <person name="Haas B."/>
            <person name="Abouelleil A."/>
            <person name="Allen A.W."/>
            <person name="Alvarado L."/>
            <person name="Arachchi H.M."/>
            <person name="Berlin A.M."/>
            <person name="Chapman S.B."/>
            <person name="Gainer-Dewar J."/>
            <person name="Goldberg J."/>
            <person name="Griggs A."/>
            <person name="Gujja S."/>
            <person name="Hansen M."/>
            <person name="Howarth C."/>
            <person name="Imamovic A."/>
            <person name="Ireland A."/>
            <person name="Larimer J."/>
            <person name="McCowan C."/>
            <person name="Murphy C."/>
            <person name="Pearson M."/>
            <person name="Poon T.W."/>
            <person name="Priest M."/>
            <person name="Roberts A."/>
            <person name="Saif S."/>
            <person name="Shea T."/>
            <person name="Sisk P."/>
            <person name="Sykes S."/>
            <person name="Wortman J."/>
            <person name="Nusbaum C."/>
            <person name="Birren B."/>
        </authorList>
    </citation>
    <scope>NUCLEOTIDE SEQUENCE [LARGE SCALE GENOMIC DNA]</scope>
    <source>
        <strain evidence="1 2">P1976</strain>
    </source>
</reference>
<name>A0A080Z9Z6_PHYNI</name>
<dbReference type="EMBL" id="ANJA01003484">
    <property type="protein sequence ID" value="ETO63457.1"/>
    <property type="molecule type" value="Genomic_DNA"/>
</dbReference>
<accession>A0A080Z9Z6</accession>
<comment type="caution">
    <text evidence="1">The sequence shown here is derived from an EMBL/GenBank/DDBJ whole genome shotgun (WGS) entry which is preliminary data.</text>
</comment>
<protein>
    <submittedName>
        <fullName evidence="1">Uncharacterized protein</fullName>
    </submittedName>
</protein>
<proteinExistence type="predicted"/>
<evidence type="ECO:0000313" key="1">
    <source>
        <dbReference type="EMBL" id="ETO63457.1"/>
    </source>
</evidence>
<sequence length="33" mass="3620">MAFILVSVFVNPRSDGFASQVNLKSHEAMTLLP</sequence>
<organism evidence="1 2">
    <name type="scientific">Phytophthora nicotianae P1976</name>
    <dbReference type="NCBI Taxonomy" id="1317066"/>
    <lineage>
        <taxon>Eukaryota</taxon>
        <taxon>Sar</taxon>
        <taxon>Stramenopiles</taxon>
        <taxon>Oomycota</taxon>
        <taxon>Peronosporomycetes</taxon>
        <taxon>Peronosporales</taxon>
        <taxon>Peronosporaceae</taxon>
        <taxon>Phytophthora</taxon>
    </lineage>
</organism>
<dbReference type="Proteomes" id="UP000028582">
    <property type="component" value="Unassembled WGS sequence"/>
</dbReference>
<dbReference type="AlphaFoldDB" id="A0A080Z9Z6"/>